<sequence>MDNSNLLQQLLLIGVGTTSLITEKVRGMTDQWVQEGRLNPDQAKAMIDEIVNHLKADASGIEGGLQRQFQQFLEELGVPQQTEMDELRGRIDRLERRLRDLENRLWQ</sequence>
<dbReference type="EMBL" id="JAVMIP010000001">
    <property type="protein sequence ID" value="MDS3859315.1"/>
    <property type="molecule type" value="Genomic_DNA"/>
</dbReference>
<keyword evidence="2" id="KW-1185">Reference proteome</keyword>
<comment type="caution">
    <text evidence="1">The sequence shown here is derived from an EMBL/GenBank/DDBJ whole genome shotgun (WGS) entry which is preliminary data.</text>
</comment>
<dbReference type="PANTHER" id="PTHR38664">
    <property type="entry name" value="SLR0058 PROTEIN"/>
    <property type="match status" value="1"/>
</dbReference>
<reference evidence="2" key="1">
    <citation type="submission" date="2023-07" db="EMBL/GenBank/DDBJ databases">
        <authorList>
            <person name="Luz R."/>
            <person name="Cordeiro R."/>
            <person name="Fonseca A."/>
            <person name="Goncalves V."/>
        </authorList>
    </citation>
    <scope>NUCLEOTIDE SEQUENCE [LARGE SCALE GENOMIC DNA]</scope>
    <source>
        <strain evidence="2">BACA0444</strain>
    </source>
</reference>
<organism evidence="1 2">
    <name type="scientific">Pseudocalidococcus azoricus BACA0444</name>
    <dbReference type="NCBI Taxonomy" id="2918990"/>
    <lineage>
        <taxon>Bacteria</taxon>
        <taxon>Bacillati</taxon>
        <taxon>Cyanobacteriota</taxon>
        <taxon>Cyanophyceae</taxon>
        <taxon>Acaryochloridales</taxon>
        <taxon>Thermosynechococcaceae</taxon>
        <taxon>Pseudocalidococcus</taxon>
        <taxon>Pseudocalidococcus azoricus</taxon>
    </lineage>
</organism>
<dbReference type="AlphaFoldDB" id="A0AAE4FQS9"/>
<dbReference type="PANTHER" id="PTHR38664:SF1">
    <property type="entry name" value="SLR0058 PROTEIN"/>
    <property type="match status" value="1"/>
</dbReference>
<proteinExistence type="predicted"/>
<evidence type="ECO:0000313" key="1">
    <source>
        <dbReference type="EMBL" id="MDS3859315.1"/>
    </source>
</evidence>
<dbReference type="Proteomes" id="UP001268256">
    <property type="component" value="Unassembled WGS sequence"/>
</dbReference>
<dbReference type="InterPro" id="IPR008769">
    <property type="entry name" value="PhaF_PhaI"/>
</dbReference>
<protein>
    <submittedName>
        <fullName evidence="1">Phasin family protein</fullName>
    </submittedName>
</protein>
<evidence type="ECO:0000313" key="2">
    <source>
        <dbReference type="Proteomes" id="UP001268256"/>
    </source>
</evidence>
<accession>A0AAE4FQS9</accession>
<dbReference type="RefSeq" id="WP_322876650.1">
    <property type="nucleotide sequence ID" value="NZ_JAVMIP010000001.1"/>
</dbReference>
<name>A0AAE4FQS9_9CYAN</name>
<dbReference type="Pfam" id="PF05597">
    <property type="entry name" value="Phasin"/>
    <property type="match status" value="1"/>
</dbReference>
<gene>
    <name evidence="1" type="ORF">RIF25_00700</name>
</gene>